<name>A0A8J3YTD1_9ACTN</name>
<dbReference type="InterPro" id="IPR016181">
    <property type="entry name" value="Acyl_CoA_acyltransferase"/>
</dbReference>
<dbReference type="InterPro" id="IPR000182">
    <property type="entry name" value="GNAT_dom"/>
</dbReference>
<dbReference type="GO" id="GO:0016747">
    <property type="term" value="F:acyltransferase activity, transferring groups other than amino-acyl groups"/>
    <property type="evidence" value="ECO:0007669"/>
    <property type="project" value="InterPro"/>
</dbReference>
<dbReference type="Pfam" id="PF24553">
    <property type="entry name" value="Rv0428c_C"/>
    <property type="match status" value="1"/>
</dbReference>
<dbReference type="InterPro" id="IPR056935">
    <property type="entry name" value="Rv0428c-like_C"/>
</dbReference>
<dbReference type="Gene3D" id="3.40.630.30">
    <property type="match status" value="1"/>
</dbReference>
<proteinExistence type="predicted"/>
<dbReference type="SUPFAM" id="SSF55729">
    <property type="entry name" value="Acyl-CoA N-acyltransferases (Nat)"/>
    <property type="match status" value="1"/>
</dbReference>
<comment type="caution">
    <text evidence="2">The sequence shown here is derived from an EMBL/GenBank/DDBJ whole genome shotgun (WGS) entry which is preliminary data.</text>
</comment>
<organism evidence="2 3">
    <name type="scientific">Virgisporangium aliadipatigenens</name>
    <dbReference type="NCBI Taxonomy" id="741659"/>
    <lineage>
        <taxon>Bacteria</taxon>
        <taxon>Bacillati</taxon>
        <taxon>Actinomycetota</taxon>
        <taxon>Actinomycetes</taxon>
        <taxon>Micromonosporales</taxon>
        <taxon>Micromonosporaceae</taxon>
        <taxon>Virgisporangium</taxon>
    </lineage>
</organism>
<feature type="domain" description="N-acetyltransferase" evidence="1">
    <location>
        <begin position="177"/>
        <end position="305"/>
    </location>
</feature>
<gene>
    <name evidence="2" type="ORF">Val02_69930</name>
</gene>
<evidence type="ECO:0000313" key="3">
    <source>
        <dbReference type="Proteomes" id="UP000619260"/>
    </source>
</evidence>
<protein>
    <submittedName>
        <fullName evidence="2">N-acetyltransferase</fullName>
    </submittedName>
</protein>
<dbReference type="AlphaFoldDB" id="A0A8J3YTD1"/>
<dbReference type="RefSeq" id="WP_203903555.1">
    <property type="nucleotide sequence ID" value="NZ_BOPF01000033.1"/>
</dbReference>
<sequence>MLGHGDVGHRVVVRHRVGSQATDALGELVAVSESNFTVRTRDGEVAVPRVDVLAAKRIPDRRARSGTERLESIAALGWPAAETDHLGDWLLRATDGWTARGNSALPVGDPGLPLPEAVDAVVAWYTARGLVPAITVPLPLGRRLTAELDRRGWSASPPTLVQTAPIDGLTGPPDPGIRVTRAPSEEWLAAAGRQKHGLPEVARRLLSSGPEVRFAQGNGPTGTLAAIGRGVVAHGWLGISVVGVQPEHRRQGWARRVTKALAGEAAALGATSAYLQVEAHNEAAIALYADQGFRTAHAYVTRRMA</sequence>
<evidence type="ECO:0000313" key="2">
    <source>
        <dbReference type="EMBL" id="GIJ50107.1"/>
    </source>
</evidence>
<keyword evidence="3" id="KW-1185">Reference proteome</keyword>
<accession>A0A8J3YTD1</accession>
<dbReference type="PANTHER" id="PTHR43072">
    <property type="entry name" value="N-ACETYLTRANSFERASE"/>
    <property type="match status" value="1"/>
</dbReference>
<reference evidence="2" key="1">
    <citation type="submission" date="2021-01" db="EMBL/GenBank/DDBJ databases">
        <title>Whole genome shotgun sequence of Virgisporangium aliadipatigenens NBRC 105644.</title>
        <authorList>
            <person name="Komaki H."/>
            <person name="Tamura T."/>
        </authorList>
    </citation>
    <scope>NUCLEOTIDE SEQUENCE</scope>
    <source>
        <strain evidence="2">NBRC 105644</strain>
    </source>
</reference>
<dbReference type="Pfam" id="PF24551">
    <property type="entry name" value="SH3_Rv0428c"/>
    <property type="match status" value="1"/>
</dbReference>
<dbReference type="PROSITE" id="PS51186">
    <property type="entry name" value="GNAT"/>
    <property type="match status" value="1"/>
</dbReference>
<dbReference type="Proteomes" id="UP000619260">
    <property type="component" value="Unassembled WGS sequence"/>
</dbReference>
<evidence type="ECO:0000259" key="1">
    <source>
        <dbReference type="PROSITE" id="PS51186"/>
    </source>
</evidence>
<dbReference type="InterPro" id="IPR056934">
    <property type="entry name" value="SH3_Rv0428c"/>
</dbReference>
<dbReference type="EMBL" id="BOPF01000033">
    <property type="protein sequence ID" value="GIJ50107.1"/>
    <property type="molecule type" value="Genomic_DNA"/>
</dbReference>